<evidence type="ECO:0000313" key="7">
    <source>
        <dbReference type="EMBL" id="PWB01361.1"/>
    </source>
</evidence>
<comment type="similarity">
    <text evidence="6">Belongs to the RnpA family.</text>
</comment>
<dbReference type="GO" id="GO:0004526">
    <property type="term" value="F:ribonuclease P activity"/>
    <property type="evidence" value="ECO:0007669"/>
    <property type="project" value="UniProtKB-UniRule"/>
</dbReference>
<organism evidence="7 8">
    <name type="scientific">Duncaniella muris</name>
    <dbReference type="NCBI Taxonomy" id="2094150"/>
    <lineage>
        <taxon>Bacteria</taxon>
        <taxon>Pseudomonadati</taxon>
        <taxon>Bacteroidota</taxon>
        <taxon>Bacteroidia</taxon>
        <taxon>Bacteroidales</taxon>
        <taxon>Muribaculaceae</taxon>
        <taxon>Duncaniella</taxon>
    </lineage>
</organism>
<evidence type="ECO:0000256" key="4">
    <source>
        <dbReference type="ARBA" id="ARBA00022801"/>
    </source>
</evidence>
<name>A0A2V1IJV1_9BACT</name>
<reference evidence="8" key="1">
    <citation type="submission" date="2018-02" db="EMBL/GenBank/DDBJ databases">
        <authorList>
            <person name="Clavel T."/>
            <person name="Strowig T."/>
        </authorList>
    </citation>
    <scope>NUCLEOTIDE SEQUENCE [LARGE SCALE GENOMIC DNA]</scope>
    <source>
        <strain evidence="8">DSM 103720</strain>
    </source>
</reference>
<evidence type="ECO:0000256" key="2">
    <source>
        <dbReference type="ARBA" id="ARBA00022722"/>
    </source>
</evidence>
<evidence type="ECO:0000256" key="6">
    <source>
        <dbReference type="HAMAP-Rule" id="MF_00227"/>
    </source>
</evidence>
<comment type="function">
    <text evidence="6">RNaseP catalyzes the removal of the 5'-leader sequence from pre-tRNA to produce the mature 5'-terminus. It can also cleave other RNA substrates such as 4.5S RNA. The protein component plays an auxiliary but essential role in vivo by binding to the 5'-leader sequence and broadening the substrate specificity of the ribozyme.</text>
</comment>
<dbReference type="EMBL" id="PUEC01000022">
    <property type="protein sequence ID" value="PWB01361.1"/>
    <property type="molecule type" value="Genomic_DNA"/>
</dbReference>
<dbReference type="InterPro" id="IPR000100">
    <property type="entry name" value="RNase_P"/>
</dbReference>
<proteinExistence type="inferred from homology"/>
<dbReference type="GO" id="GO:0001682">
    <property type="term" value="P:tRNA 5'-leader removal"/>
    <property type="evidence" value="ECO:0007669"/>
    <property type="project" value="UniProtKB-UniRule"/>
</dbReference>
<dbReference type="Proteomes" id="UP000244905">
    <property type="component" value="Unassembled WGS sequence"/>
</dbReference>
<evidence type="ECO:0000256" key="5">
    <source>
        <dbReference type="ARBA" id="ARBA00022884"/>
    </source>
</evidence>
<evidence type="ECO:0000313" key="8">
    <source>
        <dbReference type="Proteomes" id="UP000244905"/>
    </source>
</evidence>
<dbReference type="InterPro" id="IPR020568">
    <property type="entry name" value="Ribosomal_Su5_D2-typ_SF"/>
</dbReference>
<comment type="catalytic activity">
    <reaction evidence="6">
        <text>Endonucleolytic cleavage of RNA, removing 5'-extranucleotides from tRNA precursor.</text>
        <dbReference type="EC" id="3.1.26.5"/>
    </reaction>
</comment>
<keyword evidence="8" id="KW-1185">Reference proteome</keyword>
<dbReference type="InterPro" id="IPR014721">
    <property type="entry name" value="Ribsml_uS5_D2-typ_fold_subgr"/>
</dbReference>
<keyword evidence="1 6" id="KW-0819">tRNA processing</keyword>
<dbReference type="EC" id="3.1.26.5" evidence="6"/>
<dbReference type="GO" id="GO:0000049">
    <property type="term" value="F:tRNA binding"/>
    <property type="evidence" value="ECO:0007669"/>
    <property type="project" value="UniProtKB-UniRule"/>
</dbReference>
<dbReference type="RefSeq" id="WP_107032785.1">
    <property type="nucleotide sequence ID" value="NZ_CAJSYL010000011.1"/>
</dbReference>
<keyword evidence="5 6" id="KW-0694">RNA-binding</keyword>
<dbReference type="AlphaFoldDB" id="A0A2V1IJV1"/>
<dbReference type="Gene3D" id="3.30.230.10">
    <property type="match status" value="1"/>
</dbReference>
<evidence type="ECO:0000256" key="3">
    <source>
        <dbReference type="ARBA" id="ARBA00022759"/>
    </source>
</evidence>
<protein>
    <recommendedName>
        <fullName evidence="6">Ribonuclease P protein component</fullName>
        <shortName evidence="6">RNase P protein</shortName>
        <shortName evidence="6">RNaseP protein</shortName>
        <ecNumber evidence="6">3.1.26.5</ecNumber>
    </recommendedName>
    <alternativeName>
        <fullName evidence="6">Protein C5</fullName>
    </alternativeName>
</protein>
<dbReference type="SUPFAM" id="SSF54211">
    <property type="entry name" value="Ribosomal protein S5 domain 2-like"/>
    <property type="match status" value="1"/>
</dbReference>
<accession>A0A2V1IJV1</accession>
<sequence length="138" mass="15569">MLGLRLYKIEKLRSEIAIGQLFDRSNPAALSVMAYPLRAVWTVNKARSSASCPQFLIAVPKKKLRHAVERVYMRRRIREAYRLNRHLIPRDLPLDIAFVYVASDLQTYATVEKSVVRILSRISQALAASAGQGESANS</sequence>
<dbReference type="Pfam" id="PF00825">
    <property type="entry name" value="Ribonuclease_P"/>
    <property type="match status" value="1"/>
</dbReference>
<dbReference type="HAMAP" id="MF_00227">
    <property type="entry name" value="RNase_P"/>
    <property type="match status" value="1"/>
</dbReference>
<gene>
    <name evidence="6" type="primary">rnpA</name>
    <name evidence="7" type="ORF">C5O23_09900</name>
</gene>
<keyword evidence="2 6" id="KW-0540">Nuclease</keyword>
<dbReference type="GeneID" id="82526652"/>
<keyword evidence="3 6" id="KW-0255">Endonuclease</keyword>
<comment type="caution">
    <text evidence="7">The sequence shown here is derived from an EMBL/GenBank/DDBJ whole genome shotgun (WGS) entry which is preliminary data.</text>
</comment>
<keyword evidence="4 6" id="KW-0378">Hydrolase</keyword>
<comment type="subunit">
    <text evidence="6">Consists of a catalytic RNA component (M1 or rnpB) and a protein subunit.</text>
</comment>
<evidence type="ECO:0000256" key="1">
    <source>
        <dbReference type="ARBA" id="ARBA00022694"/>
    </source>
</evidence>